<organism evidence="1">
    <name type="scientific">marine sediment metagenome</name>
    <dbReference type="NCBI Taxonomy" id="412755"/>
    <lineage>
        <taxon>unclassified sequences</taxon>
        <taxon>metagenomes</taxon>
        <taxon>ecological metagenomes</taxon>
    </lineage>
</organism>
<gene>
    <name evidence="1" type="ORF">S03H2_11184</name>
</gene>
<dbReference type="AlphaFoldDB" id="X1F414"/>
<protein>
    <submittedName>
        <fullName evidence="1">Uncharacterized protein</fullName>
    </submittedName>
</protein>
<accession>X1F414</accession>
<feature type="non-terminal residue" evidence="1">
    <location>
        <position position="309"/>
    </location>
</feature>
<sequence>MRRFKKIIVFVLILSFLSTPLYINFKEKIIAPKIENDDIFKWDLTNPSDIAGTDLYAEQINAFVAGNKSVIKQSLFTNDTSILPRFDTRDPAFYKCNVLFSVSNGITPEIFPRILNEDGFNRQYEMTFNSFSGFLYYEEEMNEDDIKLKAERALEILKRKFEIDLIMINVSNPYFFPFVGYYPDWDIYFHEITTNLPMDGYWKALDVERLTSEEYINSQHLSSTFLLVNSLGLLDKDITESIDQVNFNMDSLDLAYLENLEVDNIFEQFSSISVGNFSDVLDSNQTTQEDSEGFGDMFSGLTLSNESHY</sequence>
<comment type="caution">
    <text evidence="1">The sequence shown here is derived from an EMBL/GenBank/DDBJ whole genome shotgun (WGS) entry which is preliminary data.</text>
</comment>
<reference evidence="1" key="1">
    <citation type="journal article" date="2014" name="Front. Microbiol.">
        <title>High frequency of phylogenetically diverse reductive dehalogenase-homologous genes in deep subseafloor sedimentary metagenomes.</title>
        <authorList>
            <person name="Kawai M."/>
            <person name="Futagami T."/>
            <person name="Toyoda A."/>
            <person name="Takaki Y."/>
            <person name="Nishi S."/>
            <person name="Hori S."/>
            <person name="Arai W."/>
            <person name="Tsubouchi T."/>
            <person name="Morono Y."/>
            <person name="Uchiyama I."/>
            <person name="Ito T."/>
            <person name="Fujiyama A."/>
            <person name="Inagaki F."/>
            <person name="Takami H."/>
        </authorList>
    </citation>
    <scope>NUCLEOTIDE SEQUENCE</scope>
    <source>
        <strain evidence="1">Expedition CK06-06</strain>
    </source>
</reference>
<evidence type="ECO:0000313" key="1">
    <source>
        <dbReference type="EMBL" id="GAH40376.1"/>
    </source>
</evidence>
<dbReference type="EMBL" id="BARU01005716">
    <property type="protein sequence ID" value="GAH40376.1"/>
    <property type="molecule type" value="Genomic_DNA"/>
</dbReference>
<proteinExistence type="predicted"/>
<name>X1F414_9ZZZZ</name>